<feature type="region of interest" description="Disordered" evidence="4">
    <location>
        <begin position="295"/>
        <end position="337"/>
    </location>
</feature>
<dbReference type="PROSITE" id="PS50123">
    <property type="entry name" value="CHER"/>
    <property type="match status" value="1"/>
</dbReference>
<dbReference type="EMBL" id="SMAO01000006">
    <property type="protein sequence ID" value="TCT20298.1"/>
    <property type="molecule type" value="Genomic_DNA"/>
</dbReference>
<evidence type="ECO:0000256" key="3">
    <source>
        <dbReference type="ARBA" id="ARBA00022691"/>
    </source>
</evidence>
<feature type="domain" description="CheR-type methyltransferase" evidence="5">
    <location>
        <begin position="1"/>
        <end position="246"/>
    </location>
</feature>
<evidence type="ECO:0000256" key="4">
    <source>
        <dbReference type="SAM" id="MobiDB-lite"/>
    </source>
</evidence>
<evidence type="ECO:0000313" key="6">
    <source>
        <dbReference type="EMBL" id="TCT20298.1"/>
    </source>
</evidence>
<comment type="caution">
    <text evidence="6">The sequence shown here is derived from an EMBL/GenBank/DDBJ whole genome shotgun (WGS) entry which is preliminary data.</text>
</comment>
<dbReference type="Gene3D" id="1.25.40.10">
    <property type="entry name" value="Tetratricopeptide repeat domain"/>
    <property type="match status" value="1"/>
</dbReference>
<protein>
    <submittedName>
        <fullName evidence="6">Chemotaxis protein methyltransferase CheR</fullName>
    </submittedName>
</protein>
<keyword evidence="1 6" id="KW-0489">Methyltransferase</keyword>
<dbReference type="Gene3D" id="3.40.50.150">
    <property type="entry name" value="Vaccinia Virus protein VP39"/>
    <property type="match status" value="1"/>
</dbReference>
<dbReference type="PANTHER" id="PTHR24422:SF19">
    <property type="entry name" value="CHEMOTAXIS PROTEIN METHYLTRANSFERASE"/>
    <property type="match status" value="1"/>
</dbReference>
<dbReference type="Pfam" id="PF01739">
    <property type="entry name" value="CheR"/>
    <property type="match status" value="1"/>
</dbReference>
<evidence type="ECO:0000256" key="1">
    <source>
        <dbReference type="ARBA" id="ARBA00022603"/>
    </source>
</evidence>
<dbReference type="InterPro" id="IPR022642">
    <property type="entry name" value="CheR_C"/>
</dbReference>
<dbReference type="Proteomes" id="UP000295717">
    <property type="component" value="Unassembled WGS sequence"/>
</dbReference>
<evidence type="ECO:0000256" key="2">
    <source>
        <dbReference type="ARBA" id="ARBA00022679"/>
    </source>
</evidence>
<dbReference type="InterPro" id="IPR011990">
    <property type="entry name" value="TPR-like_helical_dom_sf"/>
</dbReference>
<evidence type="ECO:0000313" key="7">
    <source>
        <dbReference type="Proteomes" id="UP000295717"/>
    </source>
</evidence>
<dbReference type="OrthoDB" id="9816309at2"/>
<dbReference type="PRINTS" id="PR00996">
    <property type="entry name" value="CHERMTFRASE"/>
</dbReference>
<dbReference type="GO" id="GO:0008757">
    <property type="term" value="F:S-adenosylmethionine-dependent methyltransferase activity"/>
    <property type="evidence" value="ECO:0007669"/>
    <property type="project" value="InterPro"/>
</dbReference>
<accession>A0A4R3MUX9</accession>
<keyword evidence="2 6" id="KW-0808">Transferase</keyword>
<sequence>MNLQPLQTFIQERIGLHFGGDTGTQWRALLANRIERVSAGSAEDYLARLHQDEAELHALTSLLTINETYFYREPQHLRLLTERLCPELLAHQQAGARVRILSVGCSSGEEPYSILIALHERYGELAESLFEINAGDVDQVALARARAGRYSPFAFRAFPSELIGRYFTPGDGAERQINDSIRRQVRFQPFNLLAPAYPAELQGQDVIFFRNVSIYFDVPTRRHVLEQLKGLLNPGGSLIVGIAETLANDFSVLTLRERDGVFFFCNPPVSSAPISLPRPAAGRLSRGDSTALSALSTRLPAKPLSNPDRRTASRPAHPRLTSPPSAALRPAPTAHNGDQEALALAQAGRFDEALERLKPDCESETAHVQDLALLAHLLFEGRDIPGATQAAQRALELDPWCLDALLLLARIAQDQGDHAAAIAHLRRAIYHRPDSWRAHFQLAELYRSGGQRELAGREYRILLHQLEQVIAPGQSVTPDASPLPSPLSLHDMRLLCETRLARLDTAAD</sequence>
<name>A0A4R3MUX9_9GAMM</name>
<dbReference type="SUPFAM" id="SSF48452">
    <property type="entry name" value="TPR-like"/>
    <property type="match status" value="1"/>
</dbReference>
<dbReference type="PANTHER" id="PTHR24422">
    <property type="entry name" value="CHEMOTAXIS PROTEIN METHYLTRANSFERASE"/>
    <property type="match status" value="1"/>
</dbReference>
<dbReference type="InterPro" id="IPR000780">
    <property type="entry name" value="CheR_MeTrfase"/>
</dbReference>
<dbReference type="RefSeq" id="WP_132977691.1">
    <property type="nucleotide sequence ID" value="NZ_SMAO01000006.1"/>
</dbReference>
<dbReference type="InterPro" id="IPR029063">
    <property type="entry name" value="SAM-dependent_MTases_sf"/>
</dbReference>
<proteinExistence type="predicted"/>
<keyword evidence="3" id="KW-0949">S-adenosyl-L-methionine</keyword>
<dbReference type="GO" id="GO:0032259">
    <property type="term" value="P:methylation"/>
    <property type="evidence" value="ECO:0007669"/>
    <property type="project" value="UniProtKB-KW"/>
</dbReference>
<gene>
    <name evidence="6" type="ORF">EDC35_106226</name>
</gene>
<dbReference type="SUPFAM" id="SSF47757">
    <property type="entry name" value="Chemotaxis receptor methyltransferase CheR, N-terminal domain"/>
    <property type="match status" value="1"/>
</dbReference>
<dbReference type="Pfam" id="PF13432">
    <property type="entry name" value="TPR_16"/>
    <property type="match status" value="1"/>
</dbReference>
<dbReference type="SUPFAM" id="SSF53335">
    <property type="entry name" value="S-adenosyl-L-methionine-dependent methyltransferases"/>
    <property type="match status" value="1"/>
</dbReference>
<reference evidence="6 7" key="1">
    <citation type="submission" date="2019-03" db="EMBL/GenBank/DDBJ databases">
        <title>Genomic Encyclopedia of Type Strains, Phase IV (KMG-IV): sequencing the most valuable type-strain genomes for metagenomic binning, comparative biology and taxonomic classification.</title>
        <authorList>
            <person name="Goeker M."/>
        </authorList>
    </citation>
    <scope>NUCLEOTIDE SEQUENCE [LARGE SCALE GENOMIC DNA]</scope>
    <source>
        <strain evidence="6 7">DSM 13587</strain>
    </source>
</reference>
<organism evidence="6 7">
    <name type="scientific">Thiobaca trueperi</name>
    <dbReference type="NCBI Taxonomy" id="127458"/>
    <lineage>
        <taxon>Bacteria</taxon>
        <taxon>Pseudomonadati</taxon>
        <taxon>Pseudomonadota</taxon>
        <taxon>Gammaproteobacteria</taxon>
        <taxon>Chromatiales</taxon>
        <taxon>Chromatiaceae</taxon>
        <taxon>Thiobaca</taxon>
    </lineage>
</organism>
<evidence type="ECO:0000259" key="5">
    <source>
        <dbReference type="PROSITE" id="PS50123"/>
    </source>
</evidence>
<dbReference type="InterPro" id="IPR050903">
    <property type="entry name" value="Bact_Chemotaxis_MeTrfase"/>
</dbReference>
<dbReference type="SMART" id="SM00028">
    <property type="entry name" value="TPR"/>
    <property type="match status" value="2"/>
</dbReference>
<dbReference type="AlphaFoldDB" id="A0A4R3MUX9"/>
<dbReference type="SMART" id="SM00138">
    <property type="entry name" value="MeTrc"/>
    <property type="match status" value="1"/>
</dbReference>
<keyword evidence="7" id="KW-1185">Reference proteome</keyword>
<dbReference type="InterPro" id="IPR019734">
    <property type="entry name" value="TPR_rpt"/>
</dbReference>